<evidence type="ECO:0000256" key="7">
    <source>
        <dbReference type="SAM" id="Phobius"/>
    </source>
</evidence>
<dbReference type="AlphaFoldDB" id="A0A7C5WRB9"/>
<dbReference type="Pfam" id="PF02687">
    <property type="entry name" value="FtsX"/>
    <property type="match status" value="1"/>
</dbReference>
<gene>
    <name evidence="9" type="ORF">ENJ85_04460</name>
</gene>
<dbReference type="EMBL" id="DRNZ01000276">
    <property type="protein sequence ID" value="HHO58410.1"/>
    <property type="molecule type" value="Genomic_DNA"/>
</dbReference>
<evidence type="ECO:0000259" key="8">
    <source>
        <dbReference type="Pfam" id="PF02687"/>
    </source>
</evidence>
<comment type="caution">
    <text evidence="9">The sequence shown here is derived from an EMBL/GenBank/DDBJ whole genome shotgun (WGS) entry which is preliminary data.</text>
</comment>
<feature type="non-terminal residue" evidence="9">
    <location>
        <position position="1"/>
    </location>
</feature>
<evidence type="ECO:0000256" key="3">
    <source>
        <dbReference type="ARBA" id="ARBA00022692"/>
    </source>
</evidence>
<accession>A0A7C5WRB9</accession>
<dbReference type="InterPro" id="IPR003838">
    <property type="entry name" value="ABC3_permease_C"/>
</dbReference>
<feature type="domain" description="ABC3 transporter permease C-terminal" evidence="8">
    <location>
        <begin position="4"/>
        <end position="113"/>
    </location>
</feature>
<evidence type="ECO:0000256" key="2">
    <source>
        <dbReference type="ARBA" id="ARBA00022475"/>
    </source>
</evidence>
<organism evidence="9">
    <name type="scientific">Oceanithermus profundus</name>
    <dbReference type="NCBI Taxonomy" id="187137"/>
    <lineage>
        <taxon>Bacteria</taxon>
        <taxon>Thermotogati</taxon>
        <taxon>Deinococcota</taxon>
        <taxon>Deinococci</taxon>
        <taxon>Thermales</taxon>
        <taxon>Thermaceae</taxon>
        <taxon>Oceanithermus</taxon>
    </lineage>
</organism>
<keyword evidence="4 7" id="KW-1133">Transmembrane helix</keyword>
<sequence length="121" mass="13008">YLGLVERIREFGVIIALGADRWRIMRLVVLESLLLVTSGAAFGGVLGGLAVWRLAQGFSLPGNLAQQYAEFGLPVVMYASITPGQVVQVFAFAVLTAIASALWPAWLAGRLEPVEAMRHVA</sequence>
<comment type="similarity">
    <text evidence="6">Belongs to the ABC-4 integral membrane protein family.</text>
</comment>
<dbReference type="InterPro" id="IPR050250">
    <property type="entry name" value="Macrolide_Exporter_MacB"/>
</dbReference>
<proteinExistence type="inferred from homology"/>
<name>A0A7C5WRB9_9DEIN</name>
<comment type="subcellular location">
    <subcellularLocation>
        <location evidence="1">Cell membrane</location>
        <topology evidence="1">Multi-pass membrane protein</topology>
    </subcellularLocation>
</comment>
<dbReference type="PANTHER" id="PTHR30572:SF4">
    <property type="entry name" value="ABC TRANSPORTER PERMEASE YTRF"/>
    <property type="match status" value="1"/>
</dbReference>
<feature type="transmembrane region" description="Helical" evidence="7">
    <location>
        <begin position="86"/>
        <end position="108"/>
    </location>
</feature>
<protein>
    <submittedName>
        <fullName evidence="9">ABC transporter permease</fullName>
    </submittedName>
</protein>
<evidence type="ECO:0000313" key="9">
    <source>
        <dbReference type="EMBL" id="HHO58410.1"/>
    </source>
</evidence>
<keyword evidence="2" id="KW-1003">Cell membrane</keyword>
<dbReference type="Proteomes" id="UP000886105">
    <property type="component" value="Unassembled WGS sequence"/>
</dbReference>
<dbReference type="PANTHER" id="PTHR30572">
    <property type="entry name" value="MEMBRANE COMPONENT OF TRANSPORTER-RELATED"/>
    <property type="match status" value="1"/>
</dbReference>
<keyword evidence="5 7" id="KW-0472">Membrane</keyword>
<evidence type="ECO:0000256" key="6">
    <source>
        <dbReference type="ARBA" id="ARBA00038076"/>
    </source>
</evidence>
<reference evidence="9" key="1">
    <citation type="journal article" date="2020" name="mSystems">
        <title>Genome- and Community-Level Interaction Insights into Carbon Utilization and Element Cycling Functions of Hydrothermarchaeota in Hydrothermal Sediment.</title>
        <authorList>
            <person name="Zhou Z."/>
            <person name="Liu Y."/>
            <person name="Xu W."/>
            <person name="Pan J."/>
            <person name="Luo Z.H."/>
            <person name="Li M."/>
        </authorList>
    </citation>
    <scope>NUCLEOTIDE SEQUENCE [LARGE SCALE GENOMIC DNA]</scope>
    <source>
        <strain evidence="9">HyVt-523</strain>
    </source>
</reference>
<keyword evidence="3 7" id="KW-0812">Transmembrane</keyword>
<evidence type="ECO:0000256" key="4">
    <source>
        <dbReference type="ARBA" id="ARBA00022989"/>
    </source>
</evidence>
<evidence type="ECO:0000256" key="5">
    <source>
        <dbReference type="ARBA" id="ARBA00023136"/>
    </source>
</evidence>
<dbReference type="GO" id="GO:0022857">
    <property type="term" value="F:transmembrane transporter activity"/>
    <property type="evidence" value="ECO:0007669"/>
    <property type="project" value="TreeGrafter"/>
</dbReference>
<dbReference type="GO" id="GO:0005886">
    <property type="term" value="C:plasma membrane"/>
    <property type="evidence" value="ECO:0007669"/>
    <property type="project" value="UniProtKB-SubCell"/>
</dbReference>
<feature type="transmembrane region" description="Helical" evidence="7">
    <location>
        <begin position="33"/>
        <end position="55"/>
    </location>
</feature>
<evidence type="ECO:0000256" key="1">
    <source>
        <dbReference type="ARBA" id="ARBA00004651"/>
    </source>
</evidence>